<dbReference type="InterPro" id="IPR018062">
    <property type="entry name" value="HTH_AraC-typ_CS"/>
</dbReference>
<evidence type="ECO:0000256" key="2">
    <source>
        <dbReference type="ARBA" id="ARBA00023125"/>
    </source>
</evidence>
<dbReference type="Gene3D" id="1.10.10.60">
    <property type="entry name" value="Homeodomain-like"/>
    <property type="match status" value="2"/>
</dbReference>
<feature type="domain" description="HTH araC/xylS-type" evidence="5">
    <location>
        <begin position="646"/>
        <end position="745"/>
    </location>
</feature>
<name>A0A1E3A2M0_9FIRM</name>
<dbReference type="InterPro" id="IPR020449">
    <property type="entry name" value="Tscrpt_reg_AraC-type_HTH"/>
</dbReference>
<organism evidence="6 7">
    <name type="scientific">Eisenbergiella tayi</name>
    <dbReference type="NCBI Taxonomy" id="1432052"/>
    <lineage>
        <taxon>Bacteria</taxon>
        <taxon>Bacillati</taxon>
        <taxon>Bacillota</taxon>
        <taxon>Clostridia</taxon>
        <taxon>Lachnospirales</taxon>
        <taxon>Lachnospiraceae</taxon>
        <taxon>Eisenbergiella</taxon>
    </lineage>
</organism>
<evidence type="ECO:0000313" key="6">
    <source>
        <dbReference type="EMBL" id="ODM02456.1"/>
    </source>
</evidence>
<dbReference type="PANTHER" id="PTHR43280:SF2">
    <property type="entry name" value="HTH-TYPE TRANSCRIPTIONAL REGULATOR EXSA"/>
    <property type="match status" value="1"/>
</dbReference>
<dbReference type="InterPro" id="IPR018060">
    <property type="entry name" value="HTH_AraC"/>
</dbReference>
<proteinExistence type="predicted"/>
<dbReference type="Pfam" id="PF12833">
    <property type="entry name" value="HTH_18"/>
    <property type="match status" value="1"/>
</dbReference>
<dbReference type="Proteomes" id="UP000094067">
    <property type="component" value="Unassembled WGS sequence"/>
</dbReference>
<accession>A0A1E3A2M0</accession>
<keyword evidence="3" id="KW-0804">Transcription</keyword>
<evidence type="ECO:0000259" key="5">
    <source>
        <dbReference type="PROSITE" id="PS01124"/>
    </source>
</evidence>
<dbReference type="Pfam" id="PF17853">
    <property type="entry name" value="GGDEF_2"/>
    <property type="match status" value="1"/>
</dbReference>
<dbReference type="PROSITE" id="PS01124">
    <property type="entry name" value="HTH_ARAC_FAMILY_2"/>
    <property type="match status" value="1"/>
</dbReference>
<dbReference type="PROSITE" id="PS00041">
    <property type="entry name" value="HTH_ARAC_FAMILY_1"/>
    <property type="match status" value="1"/>
</dbReference>
<evidence type="ECO:0000256" key="1">
    <source>
        <dbReference type="ARBA" id="ARBA00023015"/>
    </source>
</evidence>
<feature type="transmembrane region" description="Helical" evidence="4">
    <location>
        <begin position="12"/>
        <end position="37"/>
    </location>
</feature>
<dbReference type="SUPFAM" id="SSF46689">
    <property type="entry name" value="Homeodomain-like"/>
    <property type="match status" value="2"/>
</dbReference>
<dbReference type="SMART" id="SM00342">
    <property type="entry name" value="HTH_ARAC"/>
    <property type="match status" value="1"/>
</dbReference>
<keyword evidence="2" id="KW-0238">DNA-binding</keyword>
<comment type="caution">
    <text evidence="6">The sequence shown here is derived from an EMBL/GenBank/DDBJ whole genome shotgun (WGS) entry which is preliminary data.</text>
</comment>
<dbReference type="InterPro" id="IPR009057">
    <property type="entry name" value="Homeodomain-like_sf"/>
</dbReference>
<feature type="transmembrane region" description="Helical" evidence="4">
    <location>
        <begin position="304"/>
        <end position="324"/>
    </location>
</feature>
<evidence type="ECO:0000256" key="4">
    <source>
        <dbReference type="SAM" id="Phobius"/>
    </source>
</evidence>
<dbReference type="PRINTS" id="PR00032">
    <property type="entry name" value="HTHARAC"/>
</dbReference>
<dbReference type="EMBL" id="MCGH01000004">
    <property type="protein sequence ID" value="ODM02456.1"/>
    <property type="molecule type" value="Genomic_DNA"/>
</dbReference>
<dbReference type="GO" id="GO:0043565">
    <property type="term" value="F:sequence-specific DNA binding"/>
    <property type="evidence" value="ECO:0007669"/>
    <property type="project" value="InterPro"/>
</dbReference>
<sequence length="749" mass="87048">MRKGKKYQTKHKMFVSYVCIPVVILTVISCLFSFLYYHMTRERVLNFENSITENVDSELKNLMDNLIKSSAQYSMTPWVTRLKYMQRIPELMARNITASDISDYASTLSLTEINDSMVESIYIYYSLGGFGISSIGKVNWKEYVSIYQVQCGDTAFLSGAMLDQNNQKTICHNASLMKNGKRVTGFFMLQTIPLQNSYSGEVNILFFVPYDKICAYIENFMDDGTSCFYLTDGQKVIYSWGKDNGPLLPGDSVEILKAADKEYRYSEELGVYLSQYTKAGMDIGIIQILDNNFLYRDFTVFTEWLVMGYLVLLALIVVVASRMAKYSYQPLEHIMNMLVEEDPEGSVNEYQIIEKALEELDSQKKRLEVTVFEQNPLIEQYILHTLLCSNKPQANEVKYVNTMRQYSLYRCLALKHSPESGQYIKEIDSCLAVYPQIHSVFVEEDKYYIWVLSYGEESLMEEIADLLSQTFDDSGYKDAALGMSKVHEDILHILSAYNQAVRALEYHFFYPEKKVIRLEEDRIEERDLNCSSFEIPEDKRKSMERAVEELNAETLFEAYQSILLYNFNTRFLHKEAYFAGIHKLNAMLLELFGEKSQGKLTPQIELLEPESFAGLDSYLQTFRLKTVRLMEQCVVKENPVYYARNQMIRQYVEDHLTDANLSLNETARVMHYTATYFGKYFKEQFGCTFQKYVASRRIECAISLMEKKNMNVQEIALKCGFTNDVTFRRTFKMYVGVTPSQYEKKREAE</sequence>
<evidence type="ECO:0000256" key="3">
    <source>
        <dbReference type="ARBA" id="ARBA00023163"/>
    </source>
</evidence>
<dbReference type="InterPro" id="IPR041522">
    <property type="entry name" value="CdaR_GGDEF"/>
</dbReference>
<dbReference type="AlphaFoldDB" id="A0A1E3A2M0"/>
<protein>
    <submittedName>
        <fullName evidence="6">HTH-type transcriptional activator Btr</fullName>
    </submittedName>
</protein>
<dbReference type="GO" id="GO:0003700">
    <property type="term" value="F:DNA-binding transcription factor activity"/>
    <property type="evidence" value="ECO:0007669"/>
    <property type="project" value="InterPro"/>
</dbReference>
<gene>
    <name evidence="6" type="primary">btr_17</name>
    <name evidence="6" type="ORF">BEI61_05618</name>
</gene>
<dbReference type="PANTHER" id="PTHR43280">
    <property type="entry name" value="ARAC-FAMILY TRANSCRIPTIONAL REGULATOR"/>
    <property type="match status" value="1"/>
</dbReference>
<dbReference type="PROSITE" id="PS51257">
    <property type="entry name" value="PROKAR_LIPOPROTEIN"/>
    <property type="match status" value="1"/>
</dbReference>
<keyword evidence="4" id="KW-0472">Membrane</keyword>
<keyword evidence="4" id="KW-0812">Transmembrane</keyword>
<reference evidence="6 7" key="1">
    <citation type="submission" date="2016-07" db="EMBL/GenBank/DDBJ databases">
        <title>Characterization of isolates of Eisenbergiella tayi derived from blood cultures, using whole genome sequencing.</title>
        <authorList>
            <person name="Burdz T."/>
            <person name="Wiebe D."/>
            <person name="Huynh C."/>
            <person name="Bernard K."/>
        </authorList>
    </citation>
    <scope>NUCLEOTIDE SEQUENCE [LARGE SCALE GENOMIC DNA]</scope>
    <source>
        <strain evidence="6 7">NML 110608</strain>
    </source>
</reference>
<dbReference type="RefSeq" id="WP_069154978.1">
    <property type="nucleotide sequence ID" value="NZ_DAWDRA010000425.1"/>
</dbReference>
<evidence type="ECO:0000313" key="7">
    <source>
        <dbReference type="Proteomes" id="UP000094067"/>
    </source>
</evidence>
<keyword evidence="1" id="KW-0805">Transcription regulation</keyword>
<keyword evidence="4" id="KW-1133">Transmembrane helix</keyword>